<keyword evidence="1" id="KW-0812">Transmembrane</keyword>
<gene>
    <name evidence="2" type="ORF">A9O67_12250</name>
</gene>
<reference evidence="2 3" key="1">
    <citation type="submission" date="2016-06" db="EMBL/GenBank/DDBJ databases">
        <title>Genome sequence of Tepidimonas fonticaldi PL17.</title>
        <authorList>
            <person name="Pinnaka A.K."/>
        </authorList>
    </citation>
    <scope>NUCLEOTIDE SEQUENCE [LARGE SCALE GENOMIC DNA]</scope>
    <source>
        <strain evidence="2 3">PL17</strain>
    </source>
</reference>
<keyword evidence="1" id="KW-1133">Transmembrane helix</keyword>
<protein>
    <submittedName>
        <fullName evidence="2">Uncharacterized protein</fullName>
    </submittedName>
</protein>
<keyword evidence="3" id="KW-1185">Reference proteome</keyword>
<sequence>MRHLDMRLKLIGLALVLMVPSAIIGTMLLYGIASDWRYTAGERLGLQGIRALSTVTDHLQDLRDATHRHTADGNAAAGQARDAAAMALRGALAAVAPLAEANPGWGWERALPAVERALTADPPAAHATTFERNGRAVQAVLDVMDRIGEVSGLLLDPQAETYFLMDLTVTRLPKLAESISVLRGDASGLLARDDGTSVDDARILGLTQAIDTHLRGVQQRMRSLQLHDEEPPAEWAEAEGATLTFATAIAVIYGATAPRRQPG</sequence>
<dbReference type="STRING" id="1101373.A9O67_12250"/>
<dbReference type="AlphaFoldDB" id="A0A1A6DY17"/>
<keyword evidence="1" id="KW-0472">Membrane</keyword>
<feature type="transmembrane region" description="Helical" evidence="1">
    <location>
        <begin position="12"/>
        <end position="33"/>
    </location>
</feature>
<comment type="caution">
    <text evidence="2">The sequence shown here is derived from an EMBL/GenBank/DDBJ whole genome shotgun (WGS) entry which is preliminary data.</text>
</comment>
<organism evidence="2 3">
    <name type="scientific">Tepidimonas fonticaldi</name>
    <dbReference type="NCBI Taxonomy" id="1101373"/>
    <lineage>
        <taxon>Bacteria</taxon>
        <taxon>Pseudomonadati</taxon>
        <taxon>Pseudomonadota</taxon>
        <taxon>Betaproteobacteria</taxon>
        <taxon>Burkholderiales</taxon>
        <taxon>Tepidimonas</taxon>
    </lineage>
</organism>
<name>A0A1A6DY17_9BURK</name>
<evidence type="ECO:0000256" key="1">
    <source>
        <dbReference type="SAM" id="Phobius"/>
    </source>
</evidence>
<dbReference type="Proteomes" id="UP000091969">
    <property type="component" value="Unassembled WGS sequence"/>
</dbReference>
<dbReference type="EMBL" id="LZDH01000011">
    <property type="protein sequence ID" value="OBS31743.1"/>
    <property type="molecule type" value="Genomic_DNA"/>
</dbReference>
<evidence type="ECO:0000313" key="3">
    <source>
        <dbReference type="Proteomes" id="UP000091969"/>
    </source>
</evidence>
<evidence type="ECO:0000313" key="2">
    <source>
        <dbReference type="EMBL" id="OBS31743.1"/>
    </source>
</evidence>
<accession>A0A1A6DY17</accession>
<proteinExistence type="predicted"/>